<evidence type="ECO:0000313" key="1">
    <source>
        <dbReference type="EMBL" id="KAK1622009.1"/>
    </source>
</evidence>
<keyword evidence="2" id="KW-1185">Reference proteome</keyword>
<protein>
    <submittedName>
        <fullName evidence="1">Uncharacterized protein</fullName>
    </submittedName>
</protein>
<sequence>MYEIPQYSLSNSHVFEARQAKVGRCLCKCLPSLLQVARVRKELSGRSNPYLPLLSSTSCLRLPNFDSLNRSPIFIIFRTYLSSFPPPHPQPVTLLSTSLYLHHDQTADFLEKGPDFSLIDIDCSRLKKSKRNRQNRHDVR</sequence>
<proteinExistence type="predicted"/>
<comment type="caution">
    <text evidence="1">The sequence shown here is derived from an EMBL/GenBank/DDBJ whole genome shotgun (WGS) entry which is preliminary data.</text>
</comment>
<organism evidence="1 2">
    <name type="scientific">Colletotrichum phormii</name>
    <dbReference type="NCBI Taxonomy" id="359342"/>
    <lineage>
        <taxon>Eukaryota</taxon>
        <taxon>Fungi</taxon>
        <taxon>Dikarya</taxon>
        <taxon>Ascomycota</taxon>
        <taxon>Pezizomycotina</taxon>
        <taxon>Sordariomycetes</taxon>
        <taxon>Hypocreomycetidae</taxon>
        <taxon>Glomerellales</taxon>
        <taxon>Glomerellaceae</taxon>
        <taxon>Colletotrichum</taxon>
        <taxon>Colletotrichum acutatum species complex</taxon>
    </lineage>
</organism>
<dbReference type="RefSeq" id="XP_060438004.1">
    <property type="nucleotide sequence ID" value="XM_060582138.1"/>
</dbReference>
<evidence type="ECO:0000313" key="2">
    <source>
        <dbReference type="Proteomes" id="UP001243989"/>
    </source>
</evidence>
<accession>A0AAI9ZCI6</accession>
<name>A0AAI9ZCI6_9PEZI</name>
<dbReference type="EMBL" id="JAHMHQ010000040">
    <property type="protein sequence ID" value="KAK1622009.1"/>
    <property type="molecule type" value="Genomic_DNA"/>
</dbReference>
<dbReference type="AlphaFoldDB" id="A0AAI9ZCI6"/>
<dbReference type="GeneID" id="85467000"/>
<reference evidence="1" key="1">
    <citation type="submission" date="2021-06" db="EMBL/GenBank/DDBJ databases">
        <title>Comparative genomics, transcriptomics and evolutionary studies reveal genomic signatures of adaptation to plant cell wall in hemibiotrophic fungi.</title>
        <authorList>
            <consortium name="DOE Joint Genome Institute"/>
            <person name="Baroncelli R."/>
            <person name="Diaz J.F."/>
            <person name="Benocci T."/>
            <person name="Peng M."/>
            <person name="Battaglia E."/>
            <person name="Haridas S."/>
            <person name="Andreopoulos W."/>
            <person name="Labutti K."/>
            <person name="Pangilinan J."/>
            <person name="Floch G.L."/>
            <person name="Makela M.R."/>
            <person name="Henrissat B."/>
            <person name="Grigoriev I.V."/>
            <person name="Crouch J.A."/>
            <person name="De Vries R.P."/>
            <person name="Sukno S.A."/>
            <person name="Thon M.R."/>
        </authorList>
    </citation>
    <scope>NUCLEOTIDE SEQUENCE</scope>
    <source>
        <strain evidence="1">CBS 102054</strain>
    </source>
</reference>
<gene>
    <name evidence="1" type="ORF">BDP81DRAFT_168435</name>
</gene>
<dbReference type="Proteomes" id="UP001243989">
    <property type="component" value="Unassembled WGS sequence"/>
</dbReference>